<keyword evidence="4 10" id="KW-0067">ATP-binding</keyword>
<feature type="domain" description="ABC transporter" evidence="8">
    <location>
        <begin position="349"/>
        <end position="573"/>
    </location>
</feature>
<organism evidence="10 11">
    <name type="scientific">SAR324 cluster bacterium</name>
    <dbReference type="NCBI Taxonomy" id="2024889"/>
    <lineage>
        <taxon>Bacteria</taxon>
        <taxon>Deltaproteobacteria</taxon>
        <taxon>SAR324 cluster</taxon>
    </lineage>
</organism>
<evidence type="ECO:0000256" key="1">
    <source>
        <dbReference type="ARBA" id="ARBA00004651"/>
    </source>
</evidence>
<dbReference type="Gene3D" id="3.40.50.300">
    <property type="entry name" value="P-loop containing nucleotide triphosphate hydrolases"/>
    <property type="match status" value="1"/>
</dbReference>
<protein>
    <submittedName>
        <fullName evidence="10">ABC transporter ATP-binding protein</fullName>
    </submittedName>
</protein>
<dbReference type="SUPFAM" id="SSF52540">
    <property type="entry name" value="P-loop containing nucleoside triphosphate hydrolases"/>
    <property type="match status" value="1"/>
</dbReference>
<dbReference type="Gene3D" id="1.20.1560.10">
    <property type="entry name" value="ABC transporter type 1, transmembrane domain"/>
    <property type="match status" value="1"/>
</dbReference>
<name>A0A7X9FQS8_9DELT</name>
<dbReference type="InterPro" id="IPR003593">
    <property type="entry name" value="AAA+_ATPase"/>
</dbReference>
<dbReference type="PANTHER" id="PTHR24221">
    <property type="entry name" value="ATP-BINDING CASSETTE SUB-FAMILY B"/>
    <property type="match status" value="1"/>
</dbReference>
<feature type="domain" description="ABC transmembrane type-1" evidence="9">
    <location>
        <begin position="31"/>
        <end position="316"/>
    </location>
</feature>
<gene>
    <name evidence="10" type="ORF">GYA55_02975</name>
</gene>
<feature type="transmembrane region" description="Helical" evidence="7">
    <location>
        <begin position="169"/>
        <end position="189"/>
    </location>
</feature>
<evidence type="ECO:0000259" key="8">
    <source>
        <dbReference type="PROSITE" id="PS50893"/>
    </source>
</evidence>
<dbReference type="InterPro" id="IPR017871">
    <property type="entry name" value="ABC_transporter-like_CS"/>
</dbReference>
<dbReference type="Proteomes" id="UP000524246">
    <property type="component" value="Unassembled WGS sequence"/>
</dbReference>
<feature type="non-terminal residue" evidence="10">
    <location>
        <position position="573"/>
    </location>
</feature>
<evidence type="ECO:0000256" key="2">
    <source>
        <dbReference type="ARBA" id="ARBA00022692"/>
    </source>
</evidence>
<reference evidence="10 11" key="1">
    <citation type="journal article" date="2020" name="Biotechnol. Biofuels">
        <title>New insights from the biogas microbiome by comprehensive genome-resolved metagenomics of nearly 1600 species originating from multiple anaerobic digesters.</title>
        <authorList>
            <person name="Campanaro S."/>
            <person name="Treu L."/>
            <person name="Rodriguez-R L.M."/>
            <person name="Kovalovszki A."/>
            <person name="Ziels R.M."/>
            <person name="Maus I."/>
            <person name="Zhu X."/>
            <person name="Kougias P.G."/>
            <person name="Basile A."/>
            <person name="Luo G."/>
            <person name="Schluter A."/>
            <person name="Konstantinidis K.T."/>
            <person name="Angelidaki I."/>
        </authorList>
    </citation>
    <scope>NUCLEOTIDE SEQUENCE [LARGE SCALE GENOMIC DNA]</scope>
    <source>
        <strain evidence="10">AS27yjCOA_65</strain>
    </source>
</reference>
<comment type="caution">
    <text evidence="10">The sequence shown here is derived from an EMBL/GenBank/DDBJ whole genome shotgun (WGS) entry which is preliminary data.</text>
</comment>
<evidence type="ECO:0000256" key="5">
    <source>
        <dbReference type="ARBA" id="ARBA00022989"/>
    </source>
</evidence>
<dbReference type="InterPro" id="IPR003439">
    <property type="entry name" value="ABC_transporter-like_ATP-bd"/>
</dbReference>
<evidence type="ECO:0000256" key="7">
    <source>
        <dbReference type="SAM" id="Phobius"/>
    </source>
</evidence>
<dbReference type="PROSITE" id="PS50929">
    <property type="entry name" value="ABC_TM1F"/>
    <property type="match status" value="1"/>
</dbReference>
<dbReference type="InterPro" id="IPR027417">
    <property type="entry name" value="P-loop_NTPase"/>
</dbReference>
<evidence type="ECO:0000256" key="4">
    <source>
        <dbReference type="ARBA" id="ARBA00022840"/>
    </source>
</evidence>
<sequence length="573" mass="64700">MERSTYKSFKALIRASWKATAQQRFGFYAFLFLFVVANTFDLLVPVTLGYVFGVLVKTGYTPEGQEQALIGISLYVACKLCQSSFHHLARYIQNIVTYSAKMFTYSQIFEALLSFPLNWHSRHHSGESLSKLHRSAGAIDQTIGTYIWQVVEGSVKVVSASIAICALDWWVALNVVLMYMLTIGLMIFFNSQLVRRIRLNNRFYDRFNRIFVDYLTNIVTVKTLNLEKSAHDYLSNQQPEGLKISKSISRLGELKWGSVDFGNSIVVGTSLIIYFYSQMNQGLAFDIARVYILTDYLGKIFAAIGSFTAYYSGLIESSTAYEDADEIATSSAEFRQTSSVPAVKEWDSIQIRNLEFFYDNEARTGLRNVNLDIKNGEKIALVGPSGGGKSTVLKIIGGLLEPTSYGVFSDSKHVLTLQQITKMALLLPQEPEIFSETLLYNLCLDQTFAPERIHMVASICRLERILEKLPRGWDNSLAEKGLNMSVGEKQRVALARCLLRAYTRDILLLDEPTSSLDPKTEKEIFIGILEHFSKLTVLSACHRLNLVPLFDRIIYVRDGLIEEQGSFEQLLAK</sequence>
<dbReference type="GO" id="GO:0005524">
    <property type="term" value="F:ATP binding"/>
    <property type="evidence" value="ECO:0007669"/>
    <property type="project" value="UniProtKB-KW"/>
</dbReference>
<evidence type="ECO:0000256" key="6">
    <source>
        <dbReference type="ARBA" id="ARBA00023136"/>
    </source>
</evidence>
<evidence type="ECO:0000259" key="9">
    <source>
        <dbReference type="PROSITE" id="PS50929"/>
    </source>
</evidence>
<dbReference type="Pfam" id="PF00664">
    <property type="entry name" value="ABC_membrane"/>
    <property type="match status" value="1"/>
</dbReference>
<feature type="transmembrane region" description="Helical" evidence="7">
    <location>
        <begin position="256"/>
        <end position="276"/>
    </location>
</feature>
<dbReference type="PROSITE" id="PS00211">
    <property type="entry name" value="ABC_TRANSPORTER_1"/>
    <property type="match status" value="1"/>
</dbReference>
<dbReference type="PANTHER" id="PTHR24221:SF654">
    <property type="entry name" value="ATP-BINDING CASSETTE SUB-FAMILY B MEMBER 6"/>
    <property type="match status" value="1"/>
</dbReference>
<dbReference type="InterPro" id="IPR039421">
    <property type="entry name" value="Type_1_exporter"/>
</dbReference>
<dbReference type="AlphaFoldDB" id="A0A7X9FQS8"/>
<dbReference type="GO" id="GO:0140359">
    <property type="term" value="F:ABC-type transporter activity"/>
    <property type="evidence" value="ECO:0007669"/>
    <property type="project" value="InterPro"/>
</dbReference>
<dbReference type="InterPro" id="IPR011527">
    <property type="entry name" value="ABC1_TM_dom"/>
</dbReference>
<comment type="subcellular location">
    <subcellularLocation>
        <location evidence="1">Cell membrane</location>
        <topology evidence="1">Multi-pass membrane protein</topology>
    </subcellularLocation>
</comment>
<keyword evidence="6 7" id="KW-0472">Membrane</keyword>
<proteinExistence type="predicted"/>
<dbReference type="InterPro" id="IPR036640">
    <property type="entry name" value="ABC1_TM_sf"/>
</dbReference>
<evidence type="ECO:0000313" key="10">
    <source>
        <dbReference type="EMBL" id="NMC62109.1"/>
    </source>
</evidence>
<keyword evidence="5 7" id="KW-1133">Transmembrane helix</keyword>
<keyword evidence="3" id="KW-0547">Nucleotide-binding</keyword>
<dbReference type="SUPFAM" id="SSF90123">
    <property type="entry name" value="ABC transporter transmembrane region"/>
    <property type="match status" value="1"/>
</dbReference>
<dbReference type="Pfam" id="PF00005">
    <property type="entry name" value="ABC_tran"/>
    <property type="match status" value="1"/>
</dbReference>
<dbReference type="GO" id="GO:0005886">
    <property type="term" value="C:plasma membrane"/>
    <property type="evidence" value="ECO:0007669"/>
    <property type="project" value="UniProtKB-SubCell"/>
</dbReference>
<dbReference type="GO" id="GO:0016887">
    <property type="term" value="F:ATP hydrolysis activity"/>
    <property type="evidence" value="ECO:0007669"/>
    <property type="project" value="InterPro"/>
</dbReference>
<feature type="transmembrane region" description="Helical" evidence="7">
    <location>
        <begin position="25"/>
        <end position="52"/>
    </location>
</feature>
<evidence type="ECO:0000313" key="11">
    <source>
        <dbReference type="Proteomes" id="UP000524246"/>
    </source>
</evidence>
<dbReference type="EMBL" id="JAAZON010000116">
    <property type="protein sequence ID" value="NMC62109.1"/>
    <property type="molecule type" value="Genomic_DNA"/>
</dbReference>
<keyword evidence="2 7" id="KW-0812">Transmembrane</keyword>
<evidence type="ECO:0000256" key="3">
    <source>
        <dbReference type="ARBA" id="ARBA00022741"/>
    </source>
</evidence>
<dbReference type="PROSITE" id="PS50893">
    <property type="entry name" value="ABC_TRANSPORTER_2"/>
    <property type="match status" value="1"/>
</dbReference>
<dbReference type="SMART" id="SM00382">
    <property type="entry name" value="AAA"/>
    <property type="match status" value="1"/>
</dbReference>
<accession>A0A7X9FQS8</accession>